<protein>
    <submittedName>
        <fullName evidence="3">AAA family ATPase</fullName>
    </submittedName>
</protein>
<feature type="region of interest" description="Disordered" evidence="1">
    <location>
        <begin position="414"/>
        <end position="615"/>
    </location>
</feature>
<feature type="transmembrane region" description="Helical" evidence="2">
    <location>
        <begin position="229"/>
        <end position="248"/>
    </location>
</feature>
<proteinExistence type="predicted"/>
<feature type="transmembrane region" description="Helical" evidence="2">
    <location>
        <begin position="296"/>
        <end position="315"/>
    </location>
</feature>
<gene>
    <name evidence="3" type="ORF">KCV87_23455</name>
</gene>
<feature type="transmembrane region" description="Helical" evidence="2">
    <location>
        <begin position="26"/>
        <end position="49"/>
    </location>
</feature>
<feature type="transmembrane region" description="Helical" evidence="2">
    <location>
        <begin position="56"/>
        <end position="74"/>
    </location>
</feature>
<feature type="transmembrane region" description="Helical" evidence="2">
    <location>
        <begin position="123"/>
        <end position="142"/>
    </location>
</feature>
<keyword evidence="2" id="KW-1133">Transmembrane helix</keyword>
<keyword evidence="2" id="KW-0472">Membrane</keyword>
<accession>A0AA45LE51</accession>
<sequence>MLQSTSHGVADSVRPPEFSRAEHARVLTMTAAGSVVLGYAAVAALLALVSSTAAHASFSTTGVLAAAAPGWLAAHHVPLRIGGGDLGVLPLLPTALVMLLVYRAAASAADRLGLFEPLQARSVVLSIAGAHAATGGLIAFLMGDTGPVQATPAVAFFGSAAVSAIAAVAGVAERCGLVEVLFERVDPVVRRGLWGGALALFALTAAGSLLLAAGLALEWPLTSGLFDELGGTVGSGLGIWLLCVGYLPNAVVATVAYLVGAGFSFGSVLVTPLEFVGGPVPAVPLLAAMPDRHSTFLSAVLVLPAVIGVVVGLYLRNAAETPVLRIRAALVAALTAGVGMLVLAAVAGGDLGGGSFSPVTVPAGLAALLVLGWVGVPGALIAWLTGPRPPRVKKEKVKRGVGGEVAAAGAAGVAVAAGEDDGEDGDEVDEDGLDDEYDEAGYEDEYDEDAEYLDEELADDELLDDELSEDELADEELSEEELAAELAEDERAEELAERELDDEYPDDDSDADPDDELADDYDDELDDDSDHDGAVTDELSEDELSEDELAEAERTADDLAGADLADEVPEAPAGSTRYEEVDESEFSHLAEFRELAELDEDLPDDPAGPGPAHRR</sequence>
<keyword evidence="2" id="KW-0812">Transmembrane</keyword>
<feature type="compositionally biased region" description="Acidic residues" evidence="1">
    <location>
        <begin position="499"/>
        <end position="530"/>
    </location>
</feature>
<evidence type="ECO:0000256" key="1">
    <source>
        <dbReference type="SAM" id="MobiDB-lite"/>
    </source>
</evidence>
<feature type="transmembrane region" description="Helical" evidence="2">
    <location>
        <begin position="193"/>
        <end position="217"/>
    </location>
</feature>
<dbReference type="Proteomes" id="UP000677152">
    <property type="component" value="Chromosome"/>
</dbReference>
<feature type="compositionally biased region" description="Low complexity" evidence="1">
    <location>
        <begin position="605"/>
        <end position="615"/>
    </location>
</feature>
<feature type="transmembrane region" description="Helical" evidence="2">
    <location>
        <begin position="86"/>
        <end position="102"/>
    </location>
</feature>
<organism evidence="3 4">
    <name type="scientific">Actinosynnema pretiosum subsp. pretiosum</name>
    <dbReference type="NCBI Taxonomy" id="103721"/>
    <lineage>
        <taxon>Bacteria</taxon>
        <taxon>Bacillati</taxon>
        <taxon>Actinomycetota</taxon>
        <taxon>Actinomycetes</taxon>
        <taxon>Pseudonocardiales</taxon>
        <taxon>Pseudonocardiaceae</taxon>
        <taxon>Actinosynnema</taxon>
    </lineage>
</organism>
<feature type="compositionally biased region" description="Acidic residues" evidence="1">
    <location>
        <begin position="418"/>
        <end position="492"/>
    </location>
</feature>
<feature type="transmembrane region" description="Helical" evidence="2">
    <location>
        <begin position="154"/>
        <end position="172"/>
    </location>
</feature>
<dbReference type="EMBL" id="CP073249">
    <property type="protein sequence ID" value="QUF08120.1"/>
    <property type="molecule type" value="Genomic_DNA"/>
</dbReference>
<feature type="compositionally biased region" description="Acidic residues" evidence="1">
    <location>
        <begin position="538"/>
        <end position="550"/>
    </location>
</feature>
<dbReference type="AlphaFoldDB" id="A0AA45LE51"/>
<evidence type="ECO:0000313" key="4">
    <source>
        <dbReference type="Proteomes" id="UP000677152"/>
    </source>
</evidence>
<evidence type="ECO:0000256" key="2">
    <source>
        <dbReference type="SAM" id="Phobius"/>
    </source>
</evidence>
<feature type="transmembrane region" description="Helical" evidence="2">
    <location>
        <begin position="255"/>
        <end position="276"/>
    </location>
</feature>
<name>A0AA45LE51_9PSEU</name>
<dbReference type="InterPro" id="IPR045931">
    <property type="entry name" value="DUF6350"/>
</dbReference>
<dbReference type="Pfam" id="PF19877">
    <property type="entry name" value="DUF6350"/>
    <property type="match status" value="1"/>
</dbReference>
<feature type="transmembrane region" description="Helical" evidence="2">
    <location>
        <begin position="327"/>
        <end position="347"/>
    </location>
</feature>
<feature type="compositionally biased region" description="Basic and acidic residues" evidence="1">
    <location>
        <begin position="585"/>
        <end position="596"/>
    </location>
</feature>
<feature type="transmembrane region" description="Helical" evidence="2">
    <location>
        <begin position="359"/>
        <end position="384"/>
    </location>
</feature>
<reference evidence="3" key="1">
    <citation type="submission" date="2021-04" db="EMBL/GenBank/DDBJ databases">
        <title>Genomic sequence of Actinosynnema pretiosum subsp. pretiosum ATCC 31280 (C-14919).</title>
        <authorList>
            <person name="Bai L."/>
            <person name="Wang X."/>
            <person name="Xiao Y."/>
        </authorList>
    </citation>
    <scope>NUCLEOTIDE SEQUENCE</scope>
    <source>
        <strain evidence="3">ATCC 31280</strain>
    </source>
</reference>
<evidence type="ECO:0000313" key="3">
    <source>
        <dbReference type="EMBL" id="QUF08120.1"/>
    </source>
</evidence>